<dbReference type="AlphaFoldDB" id="K9ZKJ9"/>
<gene>
    <name evidence="1" type="ordered locus">Anacy_4398</name>
</gene>
<dbReference type="HOGENOM" id="CLU_051628_1_0_3"/>
<sequence>MVALSWVRFIGAAILSCLFVATAISRKPASAVENLLIENQSSEVISNQTSQLSSLPDQQKVTAEETALAQKLVDSQQVEPIAIKQQPKLIAQIDSSGSVGDTFGESNELRQQLLIEPIVGSTGKRRLTAAPSSSAGTPTAYGASFGQAFIGGGAFFPLEDGDVDGSLSLGFGLGDAVKSVGLEVATNIISVGGQEENLGDFGDSGTVGFKLHKYLPDGTAVAVGWSNPVKWGEANQAKETIYGVVTKSFNLVTVSVGLGSGSFASKGARQANENAVNVFGSLGLRVAPAASLVSSWTGNSLNLGASFVPLKNTPIVVNTIFTDVTDNLNNGVGFSLSAGYIFQF</sequence>
<dbReference type="STRING" id="272123.Anacy_4398"/>
<dbReference type="eggNOG" id="ENOG5031N09">
    <property type="taxonomic scope" value="Bacteria"/>
</dbReference>
<evidence type="ECO:0000313" key="1">
    <source>
        <dbReference type="EMBL" id="AFZ59758.1"/>
    </source>
</evidence>
<name>K9ZKJ9_ANACC</name>
<accession>K9ZKJ9</accession>
<dbReference type="KEGG" id="acy:Anacy_4398"/>
<reference evidence="2" key="1">
    <citation type="journal article" date="2013" name="Proc. Natl. Acad. Sci. U.S.A.">
        <title>Improving the coverage of the cyanobacterial phylum using diversity-driven genome sequencing.</title>
        <authorList>
            <person name="Shih P.M."/>
            <person name="Wu D."/>
            <person name="Latifi A."/>
            <person name="Axen S.D."/>
            <person name="Fewer D.P."/>
            <person name="Talla E."/>
            <person name="Calteau A."/>
            <person name="Cai F."/>
            <person name="Tandeau de Marsac N."/>
            <person name="Rippka R."/>
            <person name="Herdman M."/>
            <person name="Sivonen K."/>
            <person name="Coursin T."/>
            <person name="Laurent T."/>
            <person name="Goodwin L."/>
            <person name="Nolan M."/>
            <person name="Davenport K.W."/>
            <person name="Han C.S."/>
            <person name="Rubin E.M."/>
            <person name="Eisen J.A."/>
            <person name="Woyke T."/>
            <person name="Gugger M."/>
            <person name="Kerfeld C.A."/>
        </authorList>
    </citation>
    <scope>NUCLEOTIDE SEQUENCE [LARGE SCALE GENOMIC DNA]</scope>
    <source>
        <strain evidence="2">ATCC 27899 / PCC 7122</strain>
    </source>
</reference>
<dbReference type="PATRIC" id="fig|272123.3.peg.4791"/>
<dbReference type="Proteomes" id="UP000010474">
    <property type="component" value="Chromosome"/>
</dbReference>
<protein>
    <submittedName>
        <fullName evidence="1">Uncharacterized protein</fullName>
    </submittedName>
</protein>
<keyword evidence="2" id="KW-1185">Reference proteome</keyword>
<organism evidence="1 2">
    <name type="scientific">Anabaena cylindrica (strain ATCC 27899 / PCC 7122)</name>
    <dbReference type="NCBI Taxonomy" id="272123"/>
    <lineage>
        <taxon>Bacteria</taxon>
        <taxon>Bacillati</taxon>
        <taxon>Cyanobacteriota</taxon>
        <taxon>Cyanophyceae</taxon>
        <taxon>Nostocales</taxon>
        <taxon>Nostocaceae</taxon>
        <taxon>Anabaena</taxon>
    </lineage>
</organism>
<dbReference type="OrthoDB" id="557970at2"/>
<dbReference type="EMBL" id="CP003659">
    <property type="protein sequence ID" value="AFZ59758.1"/>
    <property type="molecule type" value="Genomic_DNA"/>
</dbReference>
<proteinExistence type="predicted"/>
<evidence type="ECO:0000313" key="2">
    <source>
        <dbReference type="Proteomes" id="UP000010474"/>
    </source>
</evidence>
<dbReference type="RefSeq" id="WP_015216374.1">
    <property type="nucleotide sequence ID" value="NC_019771.1"/>
</dbReference>